<dbReference type="GO" id="GO:0042026">
    <property type="term" value="P:protein refolding"/>
    <property type="evidence" value="ECO:0007669"/>
    <property type="project" value="TreeGrafter"/>
</dbReference>
<dbReference type="FunFam" id="2.60.260.20:FF:000013">
    <property type="entry name" value="DnaJ subfamily B member 11"/>
    <property type="match status" value="1"/>
</dbReference>
<feature type="binding site" evidence="11">
    <location>
        <position position="181"/>
    </location>
    <ligand>
        <name>Zn(2+)</name>
        <dbReference type="ChEBI" id="CHEBI:29105"/>
        <label>2</label>
    </ligand>
</feature>
<comment type="domain">
    <text evidence="11">The J domain is necessary and sufficient to stimulate DnaK ATPase activity. Zinc center 1 plays an important role in the autonomous, DnaK-independent chaperone activity of DnaJ. Zinc center 2 is essential for interaction with DnaK and for DnaJ activity.</text>
</comment>
<reference evidence="12 13" key="1">
    <citation type="submission" date="2017-02" db="EMBL/GenBank/DDBJ databases">
        <title>Prevalence of linear plasmids in Cutibacterium acnes isolates obtained from cancerous prostatic tissue.</title>
        <authorList>
            <person name="Davidsson S."/>
            <person name="Bruggemann H."/>
        </authorList>
    </citation>
    <scope>NUCLEOTIDE SEQUENCE [LARGE SCALE GENOMIC DNA]</scope>
    <source>
        <strain evidence="12 13">11-78</strain>
    </source>
</reference>
<comment type="similarity">
    <text evidence="9 11">Belongs to the DnaJ family.</text>
</comment>
<keyword evidence="5 11" id="KW-0863">Zinc-finger</keyword>
<dbReference type="GO" id="GO:0009408">
    <property type="term" value="P:response to heat"/>
    <property type="evidence" value="ECO:0007669"/>
    <property type="project" value="InterPro"/>
</dbReference>
<evidence type="ECO:0000256" key="6">
    <source>
        <dbReference type="ARBA" id="ARBA00022833"/>
    </source>
</evidence>
<evidence type="ECO:0000313" key="13">
    <source>
        <dbReference type="Proteomes" id="UP000226191"/>
    </source>
</evidence>
<dbReference type="Pfam" id="PF01556">
    <property type="entry name" value="DnaJ_C"/>
    <property type="match status" value="1"/>
</dbReference>
<dbReference type="PANTHER" id="PTHR43096:SF54">
    <property type="entry name" value="CHAPERONE PROTEIN DNAJ 1"/>
    <property type="match status" value="1"/>
</dbReference>
<evidence type="ECO:0000256" key="1">
    <source>
        <dbReference type="ARBA" id="ARBA00022490"/>
    </source>
</evidence>
<dbReference type="EMBL" id="MVCE01000003">
    <property type="protein sequence ID" value="PGF33790.1"/>
    <property type="molecule type" value="Genomic_DNA"/>
</dbReference>
<evidence type="ECO:0000256" key="2">
    <source>
        <dbReference type="ARBA" id="ARBA00022705"/>
    </source>
</evidence>
<comment type="cofactor">
    <cofactor evidence="11">
        <name>Zn(2+)</name>
        <dbReference type="ChEBI" id="CHEBI:29105"/>
    </cofactor>
    <text evidence="11">Binds 2 Zn(2+) ions per monomer.</text>
</comment>
<keyword evidence="2 11" id="KW-0235">DNA replication</keyword>
<dbReference type="Gene3D" id="1.10.287.110">
    <property type="entry name" value="DnaJ domain"/>
    <property type="match status" value="1"/>
</dbReference>
<dbReference type="GO" id="GO:0031072">
    <property type="term" value="F:heat shock protein binding"/>
    <property type="evidence" value="ECO:0007669"/>
    <property type="project" value="InterPro"/>
</dbReference>
<keyword evidence="6 11" id="KW-0862">Zinc</keyword>
<evidence type="ECO:0000256" key="4">
    <source>
        <dbReference type="ARBA" id="ARBA00022737"/>
    </source>
</evidence>
<organism evidence="12 13">
    <name type="scientific">Cutibacterium acnes</name>
    <name type="common">Propionibacterium acnes</name>
    <dbReference type="NCBI Taxonomy" id="1747"/>
    <lineage>
        <taxon>Bacteria</taxon>
        <taxon>Bacillati</taxon>
        <taxon>Actinomycetota</taxon>
        <taxon>Actinomycetes</taxon>
        <taxon>Propionibacteriales</taxon>
        <taxon>Propionibacteriaceae</taxon>
        <taxon>Cutibacterium</taxon>
    </lineage>
</organism>
<dbReference type="PROSITE" id="PS51188">
    <property type="entry name" value="ZF_CR"/>
    <property type="match status" value="1"/>
</dbReference>
<dbReference type="SUPFAM" id="SSF46565">
    <property type="entry name" value="Chaperone J-domain"/>
    <property type="match status" value="1"/>
</dbReference>
<comment type="function">
    <text evidence="11">Participates actively in the response to hyperosmotic and heat shock by preventing the aggregation of stress-denatured proteins and by disaggregating proteins, also in an autonomous, DnaK-independent fashion. Unfolded proteins bind initially to DnaJ; upon interaction with the DnaJ-bound protein, DnaK hydrolyzes its bound ATP, resulting in the formation of a stable complex. GrpE releases ADP from DnaK; ATP binding to DnaK triggers the release of the substrate protein, thus completing the reaction cycle. Several rounds of ATP-dependent interactions between DnaJ, DnaK and GrpE are required for fully efficient folding. Also involved, together with DnaK and GrpE, in the DNA replication of plasmids through activation of initiation proteins.</text>
</comment>
<dbReference type="GeneID" id="92857985"/>
<proteinExistence type="inferred from homology"/>
<dbReference type="NCBIfam" id="TIGR02349">
    <property type="entry name" value="DnaJ_bact"/>
    <property type="match status" value="1"/>
</dbReference>
<dbReference type="NCBIfam" id="NF008035">
    <property type="entry name" value="PRK10767.1"/>
    <property type="match status" value="1"/>
</dbReference>
<evidence type="ECO:0000256" key="7">
    <source>
        <dbReference type="ARBA" id="ARBA00023016"/>
    </source>
</evidence>
<feature type="binding site" evidence="11">
    <location>
        <position position="167"/>
    </location>
    <ligand>
        <name>Zn(2+)</name>
        <dbReference type="ChEBI" id="CHEBI:29105"/>
        <label>1</label>
    </ligand>
</feature>
<dbReference type="InterPro" id="IPR036869">
    <property type="entry name" value="J_dom_sf"/>
</dbReference>
<evidence type="ECO:0000256" key="3">
    <source>
        <dbReference type="ARBA" id="ARBA00022723"/>
    </source>
</evidence>
<keyword evidence="7 11" id="KW-0346">Stress response</keyword>
<feature type="repeat" description="CXXCXGXG motif" evidence="11">
    <location>
        <begin position="218"/>
        <end position="225"/>
    </location>
</feature>
<accession>A0A2B7JNY9</accession>
<dbReference type="Proteomes" id="UP000226191">
    <property type="component" value="Unassembled WGS sequence"/>
</dbReference>
<feature type="binding site" evidence="11">
    <location>
        <position position="204"/>
    </location>
    <ligand>
        <name>Zn(2+)</name>
        <dbReference type="ChEBI" id="CHEBI:29105"/>
        <label>2</label>
    </ligand>
</feature>
<dbReference type="GO" id="GO:0005524">
    <property type="term" value="F:ATP binding"/>
    <property type="evidence" value="ECO:0007669"/>
    <property type="project" value="InterPro"/>
</dbReference>
<comment type="subunit">
    <text evidence="11">Homodimer.</text>
</comment>
<dbReference type="Gene3D" id="2.10.230.10">
    <property type="entry name" value="Heat shock protein DnaJ, cysteine-rich domain"/>
    <property type="match status" value="1"/>
</dbReference>
<dbReference type="CDD" id="cd10719">
    <property type="entry name" value="DnaJ_zf"/>
    <property type="match status" value="1"/>
</dbReference>
<dbReference type="CDD" id="cd06257">
    <property type="entry name" value="DnaJ"/>
    <property type="match status" value="1"/>
</dbReference>
<dbReference type="InterPro" id="IPR002939">
    <property type="entry name" value="DnaJ_C"/>
</dbReference>
<protein>
    <recommendedName>
        <fullName evidence="10 11">Chaperone protein DnaJ</fullName>
    </recommendedName>
</protein>
<dbReference type="GO" id="GO:0005737">
    <property type="term" value="C:cytoplasm"/>
    <property type="evidence" value="ECO:0007669"/>
    <property type="project" value="UniProtKB-SubCell"/>
</dbReference>
<dbReference type="PROSITE" id="PS00636">
    <property type="entry name" value="DNAJ_1"/>
    <property type="match status" value="1"/>
</dbReference>
<dbReference type="PROSITE" id="PS50076">
    <property type="entry name" value="DNAJ_2"/>
    <property type="match status" value="1"/>
</dbReference>
<dbReference type="GO" id="GO:0008270">
    <property type="term" value="F:zinc ion binding"/>
    <property type="evidence" value="ECO:0007669"/>
    <property type="project" value="UniProtKB-UniRule"/>
</dbReference>
<feature type="binding site" evidence="11">
    <location>
        <position position="184"/>
    </location>
    <ligand>
        <name>Zn(2+)</name>
        <dbReference type="ChEBI" id="CHEBI:29105"/>
        <label>2</label>
    </ligand>
</feature>
<feature type="binding site" evidence="11">
    <location>
        <position position="218"/>
    </location>
    <ligand>
        <name>Zn(2+)</name>
        <dbReference type="ChEBI" id="CHEBI:29105"/>
        <label>1</label>
    </ligand>
</feature>
<keyword evidence="3 11" id="KW-0479">Metal-binding</keyword>
<feature type="repeat" description="CXXCXGXG motif" evidence="11">
    <location>
        <begin position="181"/>
        <end position="188"/>
    </location>
</feature>
<evidence type="ECO:0000256" key="11">
    <source>
        <dbReference type="HAMAP-Rule" id="MF_01152"/>
    </source>
</evidence>
<feature type="repeat" description="CXXCXGXG motif" evidence="11">
    <location>
        <begin position="204"/>
        <end position="211"/>
    </location>
</feature>
<keyword evidence="1 11" id="KW-0963">Cytoplasm</keyword>
<feature type="binding site" evidence="11">
    <location>
        <position position="207"/>
    </location>
    <ligand>
        <name>Zn(2+)</name>
        <dbReference type="ChEBI" id="CHEBI:29105"/>
        <label>2</label>
    </ligand>
</feature>
<dbReference type="CDD" id="cd10747">
    <property type="entry name" value="DnaJ_C"/>
    <property type="match status" value="1"/>
</dbReference>
<dbReference type="OrthoDB" id="9779889at2"/>
<feature type="binding site" evidence="11">
    <location>
        <position position="221"/>
    </location>
    <ligand>
        <name>Zn(2+)</name>
        <dbReference type="ChEBI" id="CHEBI:29105"/>
        <label>1</label>
    </ligand>
</feature>
<keyword evidence="4 11" id="KW-0677">Repeat</keyword>
<dbReference type="RefSeq" id="WP_002516350.1">
    <property type="nucleotide sequence ID" value="NZ_AP019664.1"/>
</dbReference>
<dbReference type="InterPro" id="IPR008971">
    <property type="entry name" value="HSP40/DnaJ_pept-bd"/>
</dbReference>
<name>A0A2B7JNY9_CUTAC</name>
<gene>
    <name evidence="11" type="primary">dnaJ</name>
    <name evidence="12" type="ORF">B1B09_07670</name>
</gene>
<dbReference type="InterPro" id="IPR001305">
    <property type="entry name" value="HSP_DnaJ_Cys-rich_dom"/>
</dbReference>
<dbReference type="HAMAP" id="MF_01152">
    <property type="entry name" value="DnaJ"/>
    <property type="match status" value="1"/>
</dbReference>
<dbReference type="SUPFAM" id="SSF57938">
    <property type="entry name" value="DnaJ/Hsp40 cysteine-rich domain"/>
    <property type="match status" value="1"/>
</dbReference>
<dbReference type="PRINTS" id="PR00625">
    <property type="entry name" value="JDOMAIN"/>
</dbReference>
<comment type="subcellular location">
    <subcellularLocation>
        <location evidence="11">Cytoplasm</location>
    </subcellularLocation>
</comment>
<dbReference type="AlphaFoldDB" id="A0A2B7JNY9"/>
<dbReference type="FunFam" id="2.10.230.10:FF:000002">
    <property type="entry name" value="Molecular chaperone DnaJ"/>
    <property type="match status" value="1"/>
</dbReference>
<dbReference type="Gene3D" id="2.60.260.20">
    <property type="entry name" value="Urease metallochaperone UreE, N-terminal domain"/>
    <property type="match status" value="2"/>
</dbReference>
<dbReference type="Pfam" id="PF00226">
    <property type="entry name" value="DnaJ"/>
    <property type="match status" value="1"/>
</dbReference>
<dbReference type="GO" id="GO:0006260">
    <property type="term" value="P:DNA replication"/>
    <property type="evidence" value="ECO:0007669"/>
    <property type="project" value="UniProtKB-KW"/>
</dbReference>
<dbReference type="GO" id="GO:0051082">
    <property type="term" value="F:unfolded protein binding"/>
    <property type="evidence" value="ECO:0007669"/>
    <property type="project" value="UniProtKB-UniRule"/>
</dbReference>
<dbReference type="InterPro" id="IPR018253">
    <property type="entry name" value="DnaJ_domain_CS"/>
</dbReference>
<dbReference type="PANTHER" id="PTHR43096">
    <property type="entry name" value="DNAJ HOMOLOG 1, MITOCHONDRIAL-RELATED"/>
    <property type="match status" value="1"/>
</dbReference>
<dbReference type="Pfam" id="PF00684">
    <property type="entry name" value="DnaJ_CXXCXGXG"/>
    <property type="match status" value="1"/>
</dbReference>
<keyword evidence="8 11" id="KW-0143">Chaperone</keyword>
<feature type="repeat" description="CXXCXGXG motif" evidence="11">
    <location>
        <begin position="164"/>
        <end position="171"/>
    </location>
</feature>
<evidence type="ECO:0000256" key="8">
    <source>
        <dbReference type="ARBA" id="ARBA00023186"/>
    </source>
</evidence>
<evidence type="ECO:0000256" key="9">
    <source>
        <dbReference type="ARBA" id="ARBA00061004"/>
    </source>
</evidence>
<sequence>MSTKDWAEKDYYKILGVSKDAKPEEIKKAFRKIARDNHPDSHPGDKAAEARFKEASEANDVLSNVKKRKEYDQARSLFGSAGGFRFPRGGAQTSVNVEDFLRTASNGDGFGDLFGNLFGASGGRRTASRSPRRGADVEGETTISFDDAVSGTTVTMDMVSQAPCQACRGTGARAGTVPRVCSTCQGSGMHASSAGGVFEMTEPCPDCHGRGMIVEDPCQVCHGSGRAKSTKSMQIRIPAGVEDGQRIRIKGKGSPGENGGKAGDLYVKVTVRPHEIFGRDGHNLTVTVPVTFPEATLGAEVEVPTLAGTTVRLRIPAGTPNGRTFRVRGRGVPRSDGSRGDLLATVEIAVPESLDDDARHVVERLRDSLPQATPRPWEVK</sequence>
<evidence type="ECO:0000256" key="5">
    <source>
        <dbReference type="ARBA" id="ARBA00022771"/>
    </source>
</evidence>
<dbReference type="InterPro" id="IPR012724">
    <property type="entry name" value="DnaJ"/>
</dbReference>
<dbReference type="InterPro" id="IPR001623">
    <property type="entry name" value="DnaJ_domain"/>
</dbReference>
<feature type="binding site" evidence="11">
    <location>
        <position position="164"/>
    </location>
    <ligand>
        <name>Zn(2+)</name>
        <dbReference type="ChEBI" id="CHEBI:29105"/>
        <label>1</label>
    </ligand>
</feature>
<evidence type="ECO:0000313" key="12">
    <source>
        <dbReference type="EMBL" id="PGF33790.1"/>
    </source>
</evidence>
<dbReference type="SMART" id="SM00271">
    <property type="entry name" value="DnaJ"/>
    <property type="match status" value="1"/>
</dbReference>
<dbReference type="InterPro" id="IPR036410">
    <property type="entry name" value="HSP_DnaJ_Cys-rich_dom_sf"/>
</dbReference>
<evidence type="ECO:0000256" key="10">
    <source>
        <dbReference type="ARBA" id="ARBA00067609"/>
    </source>
</evidence>
<comment type="caution">
    <text evidence="12">The sequence shown here is derived from an EMBL/GenBank/DDBJ whole genome shotgun (WGS) entry which is preliminary data.</text>
</comment>
<dbReference type="SUPFAM" id="SSF49493">
    <property type="entry name" value="HSP40/DnaJ peptide-binding domain"/>
    <property type="match status" value="2"/>
</dbReference>